<proteinExistence type="inferred from homology"/>
<dbReference type="InterPro" id="IPR045073">
    <property type="entry name" value="Omega/Tau-like"/>
</dbReference>
<dbReference type="NCBIfam" id="TIGR01046">
    <property type="entry name" value="uS10_euk_arch"/>
    <property type="match status" value="1"/>
</dbReference>
<evidence type="ECO:0000259" key="10">
    <source>
        <dbReference type="PROSITE" id="PS50405"/>
    </source>
</evidence>
<evidence type="ECO:0000313" key="12">
    <source>
        <dbReference type="Proteomes" id="UP000685013"/>
    </source>
</evidence>
<dbReference type="EMBL" id="JAGKQH010000004">
    <property type="protein sequence ID" value="KAG6600158.1"/>
    <property type="molecule type" value="Genomic_DNA"/>
</dbReference>
<feature type="domain" description="GST C-terminal" evidence="10">
    <location>
        <begin position="83"/>
        <end position="221"/>
    </location>
</feature>
<dbReference type="HAMAP" id="MF_00508">
    <property type="entry name" value="Ribosomal_uS10"/>
    <property type="match status" value="1"/>
</dbReference>
<dbReference type="SFLD" id="SFLDG01152">
    <property type="entry name" value="Main.3:_Omega-_and_Tau-like"/>
    <property type="match status" value="1"/>
</dbReference>
<keyword evidence="4" id="KW-0808">Transferase</keyword>
<evidence type="ECO:0000256" key="2">
    <source>
        <dbReference type="ARBA" id="ARBA00012452"/>
    </source>
</evidence>
<dbReference type="PANTHER" id="PTHR11260">
    <property type="entry name" value="GLUTATHIONE S-TRANSFERASE, GST, SUPERFAMILY, GST DOMAIN CONTAINING"/>
    <property type="match status" value="1"/>
</dbReference>
<dbReference type="EC" id="2.5.1.18" evidence="2"/>
<dbReference type="GO" id="GO:0004364">
    <property type="term" value="F:glutathione transferase activity"/>
    <property type="evidence" value="ECO:0007669"/>
    <property type="project" value="UniProtKB-EC"/>
</dbReference>
<dbReference type="CDD" id="cd03185">
    <property type="entry name" value="GST_C_Tau"/>
    <property type="match status" value="1"/>
</dbReference>
<dbReference type="InterPro" id="IPR005729">
    <property type="entry name" value="Ribosomal_uS10_euk/arc"/>
</dbReference>
<accession>A0AAV6NKQ6</accession>
<dbReference type="InterPro" id="IPR018268">
    <property type="entry name" value="Ribosomal_uS10_CS"/>
</dbReference>
<evidence type="ECO:0000259" key="9">
    <source>
        <dbReference type="PROSITE" id="PS50404"/>
    </source>
</evidence>
<dbReference type="InterPro" id="IPR001848">
    <property type="entry name" value="Ribosomal_uS10"/>
</dbReference>
<comment type="catalytic activity">
    <reaction evidence="8">
        <text>RX + glutathione = an S-substituted glutathione + a halide anion + H(+)</text>
        <dbReference type="Rhea" id="RHEA:16437"/>
        <dbReference type="ChEBI" id="CHEBI:15378"/>
        <dbReference type="ChEBI" id="CHEBI:16042"/>
        <dbReference type="ChEBI" id="CHEBI:17792"/>
        <dbReference type="ChEBI" id="CHEBI:57925"/>
        <dbReference type="ChEBI" id="CHEBI:90779"/>
        <dbReference type="EC" id="2.5.1.18"/>
    </reaction>
</comment>
<comment type="caution">
    <text evidence="11">The sequence shown here is derived from an EMBL/GenBank/DDBJ whole genome shotgun (WGS) entry which is preliminary data.</text>
</comment>
<dbReference type="GO" id="GO:0015935">
    <property type="term" value="C:small ribosomal subunit"/>
    <property type="evidence" value="ECO:0007669"/>
    <property type="project" value="InterPro"/>
</dbReference>
<dbReference type="FunFam" id="3.40.30.10:FF:000044">
    <property type="entry name" value="Glutathione S-transferase GSTU6"/>
    <property type="match status" value="1"/>
</dbReference>
<reference evidence="11 12" key="1">
    <citation type="journal article" date="2021" name="Hortic Res">
        <title>The domestication of Cucurbita argyrosperma as revealed by the genome of its wild relative.</title>
        <authorList>
            <person name="Barrera-Redondo J."/>
            <person name="Sanchez-de la Vega G."/>
            <person name="Aguirre-Liguori J.A."/>
            <person name="Castellanos-Morales G."/>
            <person name="Gutierrez-Guerrero Y.T."/>
            <person name="Aguirre-Dugua X."/>
            <person name="Aguirre-Planter E."/>
            <person name="Tenaillon M.I."/>
            <person name="Lira-Saade R."/>
            <person name="Eguiarte L.E."/>
        </authorList>
    </citation>
    <scope>NUCLEOTIDE SEQUENCE [LARGE SCALE GENOMIC DNA]</scope>
    <source>
        <strain evidence="11">JBR-2021</strain>
    </source>
</reference>
<feature type="domain" description="GST N-terminal" evidence="9">
    <location>
        <begin position="5"/>
        <end position="84"/>
    </location>
</feature>
<dbReference type="Pfam" id="PF02798">
    <property type="entry name" value="GST_N"/>
    <property type="match status" value="1"/>
</dbReference>
<sequence>MARDQDVKLVGFWTSPFVMRPRIALNIKSVHYEFIQETFGSKSPLLLQSNPALKKIHVLIHAGKPIAESSIIVEYIDEFWPSPPYDRALARFWGSVVDEKFYEPMKASMGAEGEVKKGLINQGVEAIGLLEEAFGTLSRGKAFFGGDHIGFIDIGFGLFLGWIRVAEISNGMKLIDAVKTPGLDGWSQRFSAHHAVKDLLPDTAKLLEFSNSSTSFPPSQIPLRTTGRMAYAAMKPTKPGLEDTQEQIHKIRITLSSKNVKNLEKVCADLVRGAKDKRLRVKGPVRMPTKVLHITTRKSPCGEGTNTWDRFELRVHKRVIDLFSSADVVKQITSITIEPGVEVEVTIADQ</sequence>
<dbReference type="FunFam" id="3.30.70.600:FF:000002">
    <property type="entry name" value="40S ribosomal protein S20"/>
    <property type="match status" value="1"/>
</dbReference>
<evidence type="ECO:0000313" key="11">
    <source>
        <dbReference type="EMBL" id="KAG6600158.1"/>
    </source>
</evidence>
<gene>
    <name evidence="11" type="primary">GSTU17</name>
    <name evidence="11" type="ORF">SDJN03_05391</name>
</gene>
<evidence type="ECO:0000256" key="3">
    <source>
        <dbReference type="ARBA" id="ARBA00022575"/>
    </source>
</evidence>
<dbReference type="Proteomes" id="UP000685013">
    <property type="component" value="Chromosome 4"/>
</dbReference>
<dbReference type="PANTHER" id="PTHR11260:SF615">
    <property type="entry name" value="GLUTATHIONE S-TRANSFERASE U17"/>
    <property type="match status" value="1"/>
</dbReference>
<keyword evidence="3" id="KW-0216">Detoxification</keyword>
<name>A0AAV6NKQ6_9ROSI</name>
<feature type="non-terminal residue" evidence="11">
    <location>
        <position position="1"/>
    </location>
</feature>
<evidence type="ECO:0000256" key="8">
    <source>
        <dbReference type="ARBA" id="ARBA00047960"/>
    </source>
</evidence>
<dbReference type="GO" id="GO:0003723">
    <property type="term" value="F:RNA binding"/>
    <property type="evidence" value="ECO:0007669"/>
    <property type="project" value="InterPro"/>
</dbReference>
<dbReference type="InterPro" id="IPR027486">
    <property type="entry name" value="Ribosomal_uS10_dom"/>
</dbReference>
<keyword evidence="5" id="KW-0689">Ribosomal protein</keyword>
<dbReference type="Pfam" id="PF00338">
    <property type="entry name" value="Ribosomal_S10"/>
    <property type="match status" value="1"/>
</dbReference>
<protein>
    <recommendedName>
        <fullName evidence="2">glutathione transferase</fullName>
        <ecNumber evidence="2">2.5.1.18</ecNumber>
    </recommendedName>
</protein>
<dbReference type="GO" id="GO:0006412">
    <property type="term" value="P:translation"/>
    <property type="evidence" value="ECO:0007669"/>
    <property type="project" value="InterPro"/>
</dbReference>
<comment type="similarity">
    <text evidence="1">Belongs to the universal ribosomal protein uS10 family.</text>
</comment>
<keyword evidence="6" id="KW-0687">Ribonucleoprotein</keyword>
<dbReference type="SFLD" id="SFLDS00019">
    <property type="entry name" value="Glutathione_Transferase_(cytos"/>
    <property type="match status" value="1"/>
</dbReference>
<dbReference type="SMART" id="SM01403">
    <property type="entry name" value="Ribosomal_S10"/>
    <property type="match status" value="1"/>
</dbReference>
<dbReference type="InterPro" id="IPR040079">
    <property type="entry name" value="Glutathione_S-Trfase"/>
</dbReference>
<dbReference type="GO" id="GO:0003735">
    <property type="term" value="F:structural constituent of ribosome"/>
    <property type="evidence" value="ECO:0007669"/>
    <property type="project" value="InterPro"/>
</dbReference>
<dbReference type="GO" id="GO:0006749">
    <property type="term" value="P:glutathione metabolic process"/>
    <property type="evidence" value="ECO:0007669"/>
    <property type="project" value="InterPro"/>
</dbReference>
<dbReference type="InterPro" id="IPR010987">
    <property type="entry name" value="Glutathione-S-Trfase_C-like"/>
</dbReference>
<dbReference type="SFLD" id="SFLDG00358">
    <property type="entry name" value="Main_(cytGST)"/>
    <property type="match status" value="1"/>
</dbReference>
<dbReference type="GO" id="GO:0009407">
    <property type="term" value="P:toxin catabolic process"/>
    <property type="evidence" value="ECO:0007669"/>
    <property type="project" value="UniProtKB-ARBA"/>
</dbReference>
<evidence type="ECO:0000256" key="7">
    <source>
        <dbReference type="ARBA" id="ARBA00025743"/>
    </source>
</evidence>
<dbReference type="GO" id="GO:0005737">
    <property type="term" value="C:cytoplasm"/>
    <property type="evidence" value="ECO:0007669"/>
    <property type="project" value="TreeGrafter"/>
</dbReference>
<organism evidence="11 12">
    <name type="scientific">Cucurbita argyrosperma subsp. sororia</name>
    <dbReference type="NCBI Taxonomy" id="37648"/>
    <lineage>
        <taxon>Eukaryota</taxon>
        <taxon>Viridiplantae</taxon>
        <taxon>Streptophyta</taxon>
        <taxon>Embryophyta</taxon>
        <taxon>Tracheophyta</taxon>
        <taxon>Spermatophyta</taxon>
        <taxon>Magnoliopsida</taxon>
        <taxon>eudicotyledons</taxon>
        <taxon>Gunneridae</taxon>
        <taxon>Pentapetalae</taxon>
        <taxon>rosids</taxon>
        <taxon>fabids</taxon>
        <taxon>Cucurbitales</taxon>
        <taxon>Cucurbitaceae</taxon>
        <taxon>Cucurbiteae</taxon>
        <taxon>Cucurbita</taxon>
    </lineage>
</organism>
<dbReference type="PROSITE" id="PS50405">
    <property type="entry name" value="GST_CTER"/>
    <property type="match status" value="1"/>
</dbReference>
<evidence type="ECO:0000256" key="1">
    <source>
        <dbReference type="ARBA" id="ARBA00007102"/>
    </source>
</evidence>
<evidence type="ECO:0000256" key="5">
    <source>
        <dbReference type="ARBA" id="ARBA00022980"/>
    </source>
</evidence>
<dbReference type="InterPro" id="IPR045074">
    <property type="entry name" value="GST_C_Tau"/>
</dbReference>
<evidence type="ECO:0000256" key="6">
    <source>
        <dbReference type="ARBA" id="ARBA00023274"/>
    </source>
</evidence>
<evidence type="ECO:0000256" key="4">
    <source>
        <dbReference type="ARBA" id="ARBA00022679"/>
    </source>
</evidence>
<comment type="similarity">
    <text evidence="7">Belongs to the GST superfamily. Tau family.</text>
</comment>
<dbReference type="PROSITE" id="PS50404">
    <property type="entry name" value="GST_NTER"/>
    <property type="match status" value="1"/>
</dbReference>
<dbReference type="FunFam" id="1.20.1050.10:FF:000016">
    <property type="entry name" value="Glutathione S-transferase U9"/>
    <property type="match status" value="1"/>
</dbReference>
<dbReference type="InterPro" id="IPR004045">
    <property type="entry name" value="Glutathione_S-Trfase_N"/>
</dbReference>
<keyword evidence="12" id="KW-1185">Reference proteome</keyword>
<dbReference type="PROSITE" id="PS00361">
    <property type="entry name" value="RIBOSOMAL_S10"/>
    <property type="match status" value="1"/>
</dbReference>
<dbReference type="CDD" id="cd03058">
    <property type="entry name" value="GST_N_Tau"/>
    <property type="match status" value="1"/>
</dbReference>
<dbReference type="AlphaFoldDB" id="A0AAV6NKQ6"/>